<accession>A0A1Q2ZTL4</accession>
<name>A0A1Q2ZTL4_ZYGRO</name>
<sequence>MNYNELCYAGGKFEYHSLLEYLDEEIELIAKEFQTSLKYSEPLYRKVTKLILILCPEEKMRMIFDKSCYTRLQLEGLMNKEMLKYVELDFNVNPKVVAKALVKSTADHPNVFCYKVFLLLANKGILAYLANFDGDYLKGFIDFRWCLQFIYYIKRLDPLEGEIKNFLEDCERMFAILCAKCLMKEIEEKGDKQITSQLEILRLDEGSILQSLLFTVIDCTDPSMMTTGNYLDRYILSMFFESLGEIERFIAIFKGSLAEYECMPNVNDLALRVQREHLNDTIRRYILSMTTKLNGDPAIIRCIHKILECLVLYGGVHMGIIQFFYSLKKYYLGVLSAASELPFDSKLTKECVTLLDKICQEWDNVKTKSNSRLIQSPQILLKSMFGEFVIVDEVFDENRPLEHHHDLSIMLSSMKLKVKHKWLGEAHTFKEYSNSMWKIGMEWVVFWKDCYIDNHEELPLEMIQIFNGI</sequence>
<dbReference type="AlphaFoldDB" id="A0A1Q2ZTL4"/>
<comment type="caution">
    <text evidence="1">The sequence shown here is derived from an EMBL/GenBank/DDBJ whole genome shotgun (WGS) entry which is preliminary data.</text>
</comment>
<dbReference type="eggNOG" id="ENOG502S0MP">
    <property type="taxonomic scope" value="Eukaryota"/>
</dbReference>
<protein>
    <submittedName>
        <fullName evidence="1">Uncharacterized protein</fullName>
    </submittedName>
</protein>
<gene>
    <name evidence="1" type="ORF">ZYGR_0A04170</name>
</gene>
<dbReference type="EMBL" id="BDGX01000001">
    <property type="protein sequence ID" value="GAV46820.1"/>
    <property type="molecule type" value="Genomic_DNA"/>
</dbReference>
<reference evidence="1 2" key="1">
    <citation type="submission" date="2016-08" db="EMBL/GenBank/DDBJ databases">
        <title>Draft genome sequence of allopolyploid Zygosaccharomyces rouxii.</title>
        <authorList>
            <person name="Watanabe J."/>
            <person name="Uehara K."/>
            <person name="Mogi Y."/>
            <person name="Tsukioka Y."/>
        </authorList>
    </citation>
    <scope>NUCLEOTIDE SEQUENCE [LARGE SCALE GENOMIC DNA]</scope>
    <source>
        <strain evidence="1 2">NBRC 110957</strain>
    </source>
</reference>
<dbReference type="Proteomes" id="UP000187013">
    <property type="component" value="Unassembled WGS sequence"/>
</dbReference>
<evidence type="ECO:0000313" key="1">
    <source>
        <dbReference type="EMBL" id="GAV46820.1"/>
    </source>
</evidence>
<dbReference type="OrthoDB" id="4065753at2759"/>
<dbReference type="OMA" id="FRWCLQF"/>
<evidence type="ECO:0000313" key="2">
    <source>
        <dbReference type="Proteomes" id="UP000187013"/>
    </source>
</evidence>
<proteinExistence type="predicted"/>
<organism evidence="1 2">
    <name type="scientific">Zygosaccharomyces rouxii</name>
    <dbReference type="NCBI Taxonomy" id="4956"/>
    <lineage>
        <taxon>Eukaryota</taxon>
        <taxon>Fungi</taxon>
        <taxon>Dikarya</taxon>
        <taxon>Ascomycota</taxon>
        <taxon>Saccharomycotina</taxon>
        <taxon>Saccharomycetes</taxon>
        <taxon>Saccharomycetales</taxon>
        <taxon>Saccharomycetaceae</taxon>
        <taxon>Zygosaccharomyces</taxon>
    </lineage>
</organism>